<dbReference type="InterPro" id="IPR025737">
    <property type="entry name" value="FApF"/>
</dbReference>
<evidence type="ECO:0008006" key="4">
    <source>
        <dbReference type="Google" id="ProtNLM"/>
    </source>
</evidence>
<proteinExistence type="predicted"/>
<protein>
    <recommendedName>
        <fullName evidence="4">Phenol degradation protein meta</fullName>
    </recommendedName>
</protein>
<organism evidence="2 3">
    <name type="scientific">Dyella japonica</name>
    <dbReference type="NCBI Taxonomy" id="231455"/>
    <lineage>
        <taxon>Bacteria</taxon>
        <taxon>Pseudomonadati</taxon>
        <taxon>Pseudomonadota</taxon>
        <taxon>Gammaproteobacteria</taxon>
        <taxon>Lysobacterales</taxon>
        <taxon>Rhodanobacteraceae</taxon>
        <taxon>Dyella</taxon>
    </lineage>
</organism>
<keyword evidence="3" id="KW-1185">Reference proteome</keyword>
<sequence length="345" mass="37171">MSAIDRAATLRLVITAETVVLPRPSTCLRDAMKRFVSVAILLAAVVAAPAFATEGAVGRSITGLQAASYSGLIPPTPGWSWSLAYAYYSGDIGGSKQVPITGGGTALGIKAEFQLFNAAGLYIWNTKPSSWNFASMVIVPIAYVNVNVNARLGAFSGGKSDSATGLYDMTFVPVIASHHFSQTQHMSLALYIYAPTGDYTKGDLANTSLNTWTFSPTVGYTQLFDKGSLEWSTTTAVDFYTRDNATDYQNGAVFRIDTLLMKRFPTGWGIGGVGGWIYQLEDDSGPVADRLNGFKGHSLALGPMVNYLKKWQGGQVEFSLRYLHEFDVKNRTEGNSAMLSATISL</sequence>
<feature type="transmembrane region" description="Helical" evidence="1">
    <location>
        <begin position="35"/>
        <end position="52"/>
    </location>
</feature>
<reference evidence="2 3" key="1">
    <citation type="submission" date="2024-06" db="EMBL/GenBank/DDBJ databases">
        <title>Sorghum-associated microbial communities from plants grown in Nebraska, USA.</title>
        <authorList>
            <person name="Schachtman D."/>
        </authorList>
    </citation>
    <scope>NUCLEOTIDE SEQUENCE [LARGE SCALE GENOMIC DNA]</scope>
    <source>
        <strain evidence="2 3">1073</strain>
    </source>
</reference>
<evidence type="ECO:0000313" key="2">
    <source>
        <dbReference type="EMBL" id="MET3651699.1"/>
    </source>
</evidence>
<accession>A0ABV2JS85</accession>
<comment type="caution">
    <text evidence="2">The sequence shown here is derived from an EMBL/GenBank/DDBJ whole genome shotgun (WGS) entry which is preliminary data.</text>
</comment>
<gene>
    <name evidence="2" type="ORF">ABIC75_001421</name>
</gene>
<evidence type="ECO:0000313" key="3">
    <source>
        <dbReference type="Proteomes" id="UP001549184"/>
    </source>
</evidence>
<keyword evidence="1" id="KW-0472">Membrane</keyword>
<dbReference type="EMBL" id="JBEPMU010000002">
    <property type="protein sequence ID" value="MET3651699.1"/>
    <property type="molecule type" value="Genomic_DNA"/>
</dbReference>
<dbReference type="Pfam" id="PF13557">
    <property type="entry name" value="Phenol_MetA_deg"/>
    <property type="match status" value="1"/>
</dbReference>
<evidence type="ECO:0000256" key="1">
    <source>
        <dbReference type="SAM" id="Phobius"/>
    </source>
</evidence>
<dbReference type="Proteomes" id="UP001549184">
    <property type="component" value="Unassembled WGS sequence"/>
</dbReference>
<keyword evidence="1" id="KW-0812">Transmembrane</keyword>
<name>A0ABV2JS85_9GAMM</name>
<keyword evidence="1" id="KW-1133">Transmembrane helix</keyword>
<dbReference type="RefSeq" id="WP_354013142.1">
    <property type="nucleotide sequence ID" value="NZ_JBEPMU010000002.1"/>
</dbReference>